<accession>A0A553PTW6</accession>
<dbReference type="GO" id="GO:0015629">
    <property type="term" value="C:actin cytoskeleton"/>
    <property type="evidence" value="ECO:0007669"/>
    <property type="project" value="TreeGrafter"/>
</dbReference>
<proteinExistence type="predicted"/>
<dbReference type="Pfam" id="PF00307">
    <property type="entry name" value="CH"/>
    <property type="match status" value="1"/>
</dbReference>
<dbReference type="InterPro" id="IPR050606">
    <property type="entry name" value="Calponin-like"/>
</dbReference>
<dbReference type="InterPro" id="IPR036872">
    <property type="entry name" value="CH_dom_sf"/>
</dbReference>
<dbReference type="GO" id="GO:0051015">
    <property type="term" value="F:actin filament binding"/>
    <property type="evidence" value="ECO:0007669"/>
    <property type="project" value="TreeGrafter"/>
</dbReference>
<dbReference type="Proteomes" id="UP000318571">
    <property type="component" value="Chromosome 12"/>
</dbReference>
<dbReference type="AlphaFoldDB" id="A0A553PTW6"/>
<feature type="domain" description="Calponin-homology (CH)" evidence="2">
    <location>
        <begin position="40"/>
        <end position="146"/>
    </location>
</feature>
<name>A0A553PTW6_TIGCA</name>
<evidence type="ECO:0000259" key="2">
    <source>
        <dbReference type="PROSITE" id="PS50021"/>
    </source>
</evidence>
<reference evidence="3 4" key="1">
    <citation type="journal article" date="2018" name="Nat. Ecol. Evol.">
        <title>Genomic signatures of mitonuclear coevolution across populations of Tigriopus californicus.</title>
        <authorList>
            <person name="Barreto F.S."/>
            <person name="Watson E.T."/>
            <person name="Lima T.G."/>
            <person name="Willett C.S."/>
            <person name="Edmands S."/>
            <person name="Li W."/>
            <person name="Burton R.S."/>
        </authorList>
    </citation>
    <scope>NUCLEOTIDE SEQUENCE [LARGE SCALE GENOMIC DNA]</scope>
    <source>
        <strain evidence="3 4">San Diego</strain>
    </source>
</reference>
<dbReference type="EMBL" id="VCGU01000001">
    <property type="protein sequence ID" value="TRY81133.1"/>
    <property type="molecule type" value="Genomic_DNA"/>
</dbReference>
<dbReference type="PROSITE" id="PS50021">
    <property type="entry name" value="CH"/>
    <property type="match status" value="1"/>
</dbReference>
<evidence type="ECO:0000256" key="1">
    <source>
        <dbReference type="SAM" id="MobiDB-lite"/>
    </source>
</evidence>
<dbReference type="PANTHER" id="PTHR47385:SF14">
    <property type="entry name" value="TRANSGELIN"/>
    <property type="match status" value="1"/>
</dbReference>
<feature type="region of interest" description="Disordered" evidence="1">
    <location>
        <begin position="1"/>
        <end position="20"/>
    </location>
</feature>
<protein>
    <recommendedName>
        <fullName evidence="2">Calponin-homology (CH) domain-containing protein</fullName>
    </recommendedName>
</protein>
<dbReference type="SMART" id="SM00033">
    <property type="entry name" value="CH"/>
    <property type="match status" value="1"/>
</dbReference>
<dbReference type="PANTHER" id="PTHR47385">
    <property type="entry name" value="CALPONIN"/>
    <property type="match status" value="1"/>
</dbReference>
<gene>
    <name evidence="3" type="ORF">TCAL_12675</name>
</gene>
<dbReference type="SUPFAM" id="SSF47576">
    <property type="entry name" value="Calponin-homology domain, CH-domain"/>
    <property type="match status" value="1"/>
</dbReference>
<sequence>MFAEPEVYNENDSAREKARKMSREIIKERNDTTGGPKRSVKREHIVIKWILRVTHMNKDMSIDLAEWLQDGKVLSNVMTTLCFNSVENDPFINKGLSDAEHRVQQVITQIENYGVDPKYIFKRDDILLKKNTPKVIRCLEEVSKLAKKETHVKLDTLLKNKLYT</sequence>
<keyword evidence="4" id="KW-1185">Reference proteome</keyword>
<dbReference type="CDD" id="cd00014">
    <property type="entry name" value="CH_SF"/>
    <property type="match status" value="1"/>
</dbReference>
<comment type="caution">
    <text evidence="3">The sequence shown here is derived from an EMBL/GenBank/DDBJ whole genome shotgun (WGS) entry which is preliminary data.</text>
</comment>
<evidence type="ECO:0000313" key="4">
    <source>
        <dbReference type="Proteomes" id="UP000318571"/>
    </source>
</evidence>
<dbReference type="InterPro" id="IPR001715">
    <property type="entry name" value="CH_dom"/>
</dbReference>
<organism evidence="3 4">
    <name type="scientific">Tigriopus californicus</name>
    <name type="common">Marine copepod</name>
    <dbReference type="NCBI Taxonomy" id="6832"/>
    <lineage>
        <taxon>Eukaryota</taxon>
        <taxon>Metazoa</taxon>
        <taxon>Ecdysozoa</taxon>
        <taxon>Arthropoda</taxon>
        <taxon>Crustacea</taxon>
        <taxon>Multicrustacea</taxon>
        <taxon>Hexanauplia</taxon>
        <taxon>Copepoda</taxon>
        <taxon>Harpacticoida</taxon>
        <taxon>Harpacticidae</taxon>
        <taxon>Tigriopus</taxon>
    </lineage>
</organism>
<dbReference type="Gene3D" id="1.10.418.10">
    <property type="entry name" value="Calponin-like domain"/>
    <property type="match status" value="1"/>
</dbReference>
<evidence type="ECO:0000313" key="3">
    <source>
        <dbReference type="EMBL" id="TRY81133.1"/>
    </source>
</evidence>
<dbReference type="GO" id="GO:0007015">
    <property type="term" value="P:actin filament organization"/>
    <property type="evidence" value="ECO:0007669"/>
    <property type="project" value="TreeGrafter"/>
</dbReference>